<dbReference type="InterPro" id="IPR010342">
    <property type="entry name" value="DUF938"/>
</dbReference>
<dbReference type="AlphaFoldDB" id="K9GQC2"/>
<dbReference type="SUPFAM" id="SSF53335">
    <property type="entry name" value="S-adenosyl-L-methionine-dependent methyltransferases"/>
    <property type="match status" value="1"/>
</dbReference>
<dbReference type="Pfam" id="PF06080">
    <property type="entry name" value="DUF938"/>
    <property type="match status" value="1"/>
</dbReference>
<proteinExistence type="predicted"/>
<keyword evidence="1" id="KW-0489">Methyltransferase</keyword>
<name>K9GQC2_9PROT</name>
<dbReference type="GO" id="GO:0032259">
    <property type="term" value="P:methylation"/>
    <property type="evidence" value="ECO:0007669"/>
    <property type="project" value="UniProtKB-KW"/>
</dbReference>
<reference evidence="1 2" key="1">
    <citation type="journal article" date="2013" name="Genome Announc.">
        <title>Draft Genome Sequence of an Alphaproteobacterium, Caenispirillum salinarum AK4(T), Isolated from a Solar Saltern.</title>
        <authorList>
            <person name="Khatri I."/>
            <person name="Singh A."/>
            <person name="Korpole S."/>
            <person name="Pinnaka A.K."/>
            <person name="Subramanian S."/>
        </authorList>
    </citation>
    <scope>NUCLEOTIDE SEQUENCE [LARGE SCALE GENOMIC DNA]</scope>
    <source>
        <strain evidence="1 2">AK4</strain>
    </source>
</reference>
<dbReference type="PATRIC" id="fig|1238182.3.peg.4122"/>
<gene>
    <name evidence="1" type="ORF">C882_2168</name>
</gene>
<organism evidence="1 2">
    <name type="scientific">Caenispirillum salinarum AK4</name>
    <dbReference type="NCBI Taxonomy" id="1238182"/>
    <lineage>
        <taxon>Bacteria</taxon>
        <taxon>Pseudomonadati</taxon>
        <taxon>Pseudomonadota</taxon>
        <taxon>Alphaproteobacteria</taxon>
        <taxon>Rhodospirillales</taxon>
        <taxon>Novispirillaceae</taxon>
        <taxon>Caenispirillum</taxon>
    </lineage>
</organism>
<dbReference type="InterPro" id="IPR029063">
    <property type="entry name" value="SAM-dependent_MTases_sf"/>
</dbReference>
<dbReference type="EMBL" id="ANHY01000022">
    <property type="protein sequence ID" value="EKV26944.1"/>
    <property type="molecule type" value="Genomic_DNA"/>
</dbReference>
<dbReference type="Gene3D" id="3.40.50.150">
    <property type="entry name" value="Vaccinia Virus protein VP39"/>
    <property type="match status" value="1"/>
</dbReference>
<dbReference type="STRING" id="1238182.C882_2168"/>
<evidence type="ECO:0000313" key="2">
    <source>
        <dbReference type="Proteomes" id="UP000009881"/>
    </source>
</evidence>
<comment type="caution">
    <text evidence="1">The sequence shown here is derived from an EMBL/GenBank/DDBJ whole genome shotgun (WGS) entry which is preliminary data.</text>
</comment>
<dbReference type="PANTHER" id="PTHR20974">
    <property type="entry name" value="UPF0585 PROTEIN CG18661"/>
    <property type="match status" value="1"/>
</dbReference>
<keyword evidence="2" id="KW-1185">Reference proteome</keyword>
<dbReference type="PANTHER" id="PTHR20974:SF0">
    <property type="entry name" value="UPF0585 PROTEIN CG18661"/>
    <property type="match status" value="1"/>
</dbReference>
<dbReference type="Proteomes" id="UP000009881">
    <property type="component" value="Unassembled WGS sequence"/>
</dbReference>
<dbReference type="eggNOG" id="COG0220">
    <property type="taxonomic scope" value="Bacteria"/>
</dbReference>
<keyword evidence="1" id="KW-0808">Transferase</keyword>
<sequence length="180" mass="18967">MLQRVLPARGLVLEIASGTGEHAVFFSRALPGLTWQPTDVDASARASVDAWAEAEGPETLRPAVALDVTARPWPVDAADAVVCINMIHISPPECTPALLQGAAVVLPRGAPLVLYGPFRVGGVHTSESNAAFDNWLKAQNPSFGIRNLDDVADMAAGAGFSTPETVEMPANNLTVVFRRG</sequence>
<dbReference type="GO" id="GO:0008168">
    <property type="term" value="F:methyltransferase activity"/>
    <property type="evidence" value="ECO:0007669"/>
    <property type="project" value="UniProtKB-KW"/>
</dbReference>
<protein>
    <submittedName>
        <fullName evidence="1">SAM-dependent methyltransferase</fullName>
    </submittedName>
</protein>
<evidence type="ECO:0000313" key="1">
    <source>
        <dbReference type="EMBL" id="EKV26944.1"/>
    </source>
</evidence>
<accession>K9GQC2</accession>